<organism evidence="1 2">
    <name type="scientific">Hepatospora eriocheir</name>
    <dbReference type="NCBI Taxonomy" id="1081669"/>
    <lineage>
        <taxon>Eukaryota</taxon>
        <taxon>Fungi</taxon>
        <taxon>Fungi incertae sedis</taxon>
        <taxon>Microsporidia</taxon>
        <taxon>Hepatosporidae</taxon>
        <taxon>Hepatospora</taxon>
    </lineage>
</organism>
<dbReference type="VEuPathDB" id="MicrosporidiaDB:A0H76_492"/>
<sequence length="63" mass="7416">MNDSIFKDVLFEQFKFLHTCKLLNLKSYNDTNSLFSLYNSLILISESVNYSFNTYKYSGVPFI</sequence>
<protein>
    <submittedName>
        <fullName evidence="1">Uncharacterized protein</fullName>
    </submittedName>
</protein>
<name>A0A1X0QIM6_9MICR</name>
<evidence type="ECO:0000313" key="2">
    <source>
        <dbReference type="Proteomes" id="UP000192501"/>
    </source>
</evidence>
<dbReference type="EMBL" id="LTAI01000146">
    <property type="protein sequence ID" value="ORD99628.1"/>
    <property type="molecule type" value="Genomic_DNA"/>
</dbReference>
<dbReference type="AlphaFoldDB" id="A0A1X0QIM6"/>
<accession>A0A1X0QIM6</accession>
<comment type="caution">
    <text evidence="1">The sequence shown here is derived from an EMBL/GenBank/DDBJ whole genome shotgun (WGS) entry which is preliminary data.</text>
</comment>
<proteinExistence type="predicted"/>
<dbReference type="Proteomes" id="UP000192501">
    <property type="component" value="Unassembled WGS sequence"/>
</dbReference>
<evidence type="ECO:0000313" key="1">
    <source>
        <dbReference type="EMBL" id="ORD99628.1"/>
    </source>
</evidence>
<gene>
    <name evidence="1" type="ORF">A0H76_492</name>
</gene>
<reference evidence="1 2" key="1">
    <citation type="journal article" date="2017" name="Environ. Microbiol.">
        <title>Decay of the glycolytic pathway and adaptation to intranuclear parasitism within Enterocytozoonidae microsporidia.</title>
        <authorList>
            <person name="Wiredu Boakye D."/>
            <person name="Jaroenlak P."/>
            <person name="Prachumwat A."/>
            <person name="Williams T.A."/>
            <person name="Bateman K.S."/>
            <person name="Itsathitphaisarn O."/>
            <person name="Sritunyalucksana K."/>
            <person name="Paszkiewicz K.H."/>
            <person name="Moore K.A."/>
            <person name="Stentiford G.D."/>
            <person name="Williams B.A."/>
        </authorList>
    </citation>
    <scope>NUCLEOTIDE SEQUENCE [LARGE SCALE GENOMIC DNA]</scope>
    <source>
        <strain evidence="2">canceri</strain>
    </source>
</reference>